<name>A0ACB5TU24_CANBO</name>
<gene>
    <name evidence="1" type="ORF">Cboi01_000379400</name>
</gene>
<protein>
    <submittedName>
        <fullName evidence="1">Unnamed protein product</fullName>
    </submittedName>
</protein>
<keyword evidence="2" id="KW-1185">Reference proteome</keyword>
<reference evidence="1" key="1">
    <citation type="submission" date="2023-04" db="EMBL/GenBank/DDBJ databases">
        <title>Candida boidinii NBRC 1967.</title>
        <authorList>
            <person name="Ichikawa N."/>
            <person name="Sato H."/>
            <person name="Tonouchi N."/>
        </authorList>
    </citation>
    <scope>NUCLEOTIDE SEQUENCE</scope>
    <source>
        <strain evidence="1">NBRC 1967</strain>
    </source>
</reference>
<dbReference type="EMBL" id="BSXV01002210">
    <property type="protein sequence ID" value="GME95173.1"/>
    <property type="molecule type" value="Genomic_DNA"/>
</dbReference>
<comment type="caution">
    <text evidence="1">The sequence shown here is derived from an EMBL/GenBank/DDBJ whole genome shotgun (WGS) entry which is preliminary data.</text>
</comment>
<organism evidence="1 2">
    <name type="scientific">Candida boidinii</name>
    <name type="common">Yeast</name>
    <dbReference type="NCBI Taxonomy" id="5477"/>
    <lineage>
        <taxon>Eukaryota</taxon>
        <taxon>Fungi</taxon>
        <taxon>Dikarya</taxon>
        <taxon>Ascomycota</taxon>
        <taxon>Saccharomycotina</taxon>
        <taxon>Pichiomycetes</taxon>
        <taxon>Pichiales</taxon>
        <taxon>Pichiaceae</taxon>
        <taxon>Ogataea</taxon>
        <taxon>Ogataea/Candida clade</taxon>
    </lineage>
</organism>
<evidence type="ECO:0000313" key="1">
    <source>
        <dbReference type="EMBL" id="GME95173.1"/>
    </source>
</evidence>
<sequence>MFHASLTYVDQNHDVIPLHPSDPKQKDPDYDPPSEKVFTDNLNELTSDIILKTKQILTIIDTLPGIGVSEKEQMEKIAQLQKELEVTELEKKEAILKKDRLQQWVDELIIMISQGIADTRN</sequence>
<proteinExistence type="predicted"/>
<dbReference type="Proteomes" id="UP001165101">
    <property type="component" value="Unassembled WGS sequence"/>
</dbReference>
<accession>A0ACB5TU24</accession>
<evidence type="ECO:0000313" key="2">
    <source>
        <dbReference type="Proteomes" id="UP001165101"/>
    </source>
</evidence>